<dbReference type="EMBL" id="CP015878">
    <property type="protein sequence ID" value="ANI14736.1"/>
    <property type="molecule type" value="Genomic_DNA"/>
</dbReference>
<reference evidence="2" key="2">
    <citation type="submission" date="2023-03" db="EMBL/GenBank/DDBJ databases">
        <title>Draft assemblies of triclosan tolerant bacteria isolated from returned activated sludge.</title>
        <authorList>
            <person name="Van Hamelsveld S."/>
        </authorList>
    </citation>
    <scope>NUCLEOTIDE SEQUENCE</scope>
    <source>
        <strain evidence="2">GW210015_S63</strain>
    </source>
</reference>
<dbReference type="Proteomes" id="UP001220662">
    <property type="component" value="Unassembled WGS sequence"/>
</dbReference>
<accession>A0A1A9KAC5</accession>
<name>A0A1A9KAC5_9PSED</name>
<dbReference type="Proteomes" id="UP000077748">
    <property type="component" value="Chromosome"/>
</dbReference>
<sequence length="74" mass="8058">MGLNEASQRLRRELLNMAFRHEGLATDLGRAAEQLPASQAVHLVRMAAFLQGDAERLIAMAEQVRTGVISASDP</sequence>
<evidence type="ECO:0000313" key="2">
    <source>
        <dbReference type="EMBL" id="MDF3844000.1"/>
    </source>
</evidence>
<reference evidence="1 3" key="1">
    <citation type="submission" date="2016-05" db="EMBL/GenBank/DDBJ databases">
        <title>Genome Sequence of Pseudomonas citronellolis Strain SJTE-3, an Estrogens and Persistent Organic Pollutants degradation strain.</title>
        <authorList>
            <person name="Liang R."/>
        </authorList>
    </citation>
    <scope>NUCLEOTIDE SEQUENCE [LARGE SCALE GENOMIC DNA]</scope>
    <source>
        <strain evidence="1 3">SJTE-3</strain>
    </source>
</reference>
<evidence type="ECO:0000313" key="3">
    <source>
        <dbReference type="Proteomes" id="UP000077748"/>
    </source>
</evidence>
<dbReference type="RefSeq" id="WP_009622991.1">
    <property type="nucleotide sequence ID" value="NZ_BDGS01000001.1"/>
</dbReference>
<proteinExistence type="predicted"/>
<evidence type="ECO:0000313" key="1">
    <source>
        <dbReference type="EMBL" id="ANI14736.1"/>
    </source>
</evidence>
<dbReference type="AlphaFoldDB" id="A0A1A9KAC5"/>
<dbReference type="EMBL" id="JARJLR010000325">
    <property type="protein sequence ID" value="MDF3844000.1"/>
    <property type="molecule type" value="Genomic_DNA"/>
</dbReference>
<protein>
    <submittedName>
        <fullName evidence="1">Uncharacterized protein</fullName>
    </submittedName>
</protein>
<gene>
    <name evidence="1" type="ORF">A9C11_12380</name>
    <name evidence="2" type="ORF">P3W55_20000</name>
</gene>
<organism evidence="1 3">
    <name type="scientific">Pseudomonas citronellolis</name>
    <dbReference type="NCBI Taxonomy" id="53408"/>
    <lineage>
        <taxon>Bacteria</taxon>
        <taxon>Pseudomonadati</taxon>
        <taxon>Pseudomonadota</taxon>
        <taxon>Gammaproteobacteria</taxon>
        <taxon>Pseudomonadales</taxon>
        <taxon>Pseudomonadaceae</taxon>
        <taxon>Pseudomonas</taxon>
    </lineage>
</organism>